<proteinExistence type="predicted"/>
<evidence type="ECO:0000313" key="2">
    <source>
        <dbReference type="EMBL" id="KAA8499545.1"/>
    </source>
</evidence>
<feature type="region of interest" description="Disordered" evidence="1">
    <location>
        <begin position="1"/>
        <end position="34"/>
    </location>
</feature>
<dbReference type="EMBL" id="VRMN01000001">
    <property type="protein sequence ID" value="KAA8499545.1"/>
    <property type="molecule type" value="Genomic_DNA"/>
</dbReference>
<name>A0A5J4Z8B5_PORPP</name>
<reference evidence="3" key="1">
    <citation type="journal article" date="2019" name="Nat. Commun.">
        <title>Expansion of phycobilisome linker gene families in mesophilic red algae.</title>
        <authorList>
            <person name="Lee J."/>
            <person name="Kim D."/>
            <person name="Bhattacharya D."/>
            <person name="Yoon H.S."/>
        </authorList>
    </citation>
    <scope>NUCLEOTIDE SEQUENCE [LARGE SCALE GENOMIC DNA]</scope>
    <source>
        <strain evidence="3">CCMP 1328</strain>
    </source>
</reference>
<comment type="caution">
    <text evidence="2">The sequence shown here is derived from an EMBL/GenBank/DDBJ whole genome shotgun (WGS) entry which is preliminary data.</text>
</comment>
<protein>
    <recommendedName>
        <fullName evidence="4">Hemerythrin-like domain-containing protein</fullName>
    </recommendedName>
</protein>
<sequence>MSSMGPSTDMADGGPALPDRQPDRPGTRKTQAEMTAEAVAALENKTVVVRQRKPRKGKAPSAIDKAVDKITGGNYFLGTGDLQSNNKRREKFRKTVIVKMPVVIATPYGKLWSMDVLAVYHNAIKKEVMDMYNMVECMLRFQMSLGYDDVTRFFEWWDVFESFLMDYFELEEKVIFPYIAEKFDFADTKLSRQERMLTKARITQFLAQIDDMEDIFINRPPGECLPRFVEFLDKFTPRLLGYFNTQETIVPRTLQKFFQPDDKVIIQQTCVDWLKKTKDATDFAENMVVQSRWMPEAQLQLWKRDSLRGMQRVAYPAWRGRVEAYHFVIPAEFGHRVLEDELEALQV</sequence>
<dbReference type="OMA" id="HKRWIAN"/>
<keyword evidence="3" id="KW-1185">Reference proteome</keyword>
<dbReference type="Proteomes" id="UP000324585">
    <property type="component" value="Unassembled WGS sequence"/>
</dbReference>
<evidence type="ECO:0000313" key="3">
    <source>
        <dbReference type="Proteomes" id="UP000324585"/>
    </source>
</evidence>
<accession>A0A5J4Z8B5</accession>
<dbReference type="AlphaFoldDB" id="A0A5J4Z8B5"/>
<dbReference type="OrthoDB" id="3779at2759"/>
<organism evidence="2 3">
    <name type="scientific">Porphyridium purpureum</name>
    <name type="common">Red alga</name>
    <name type="synonym">Porphyridium cruentum</name>
    <dbReference type="NCBI Taxonomy" id="35688"/>
    <lineage>
        <taxon>Eukaryota</taxon>
        <taxon>Rhodophyta</taxon>
        <taxon>Bangiophyceae</taxon>
        <taxon>Porphyridiales</taxon>
        <taxon>Porphyridiaceae</taxon>
        <taxon>Porphyridium</taxon>
    </lineage>
</organism>
<evidence type="ECO:0008006" key="4">
    <source>
        <dbReference type="Google" id="ProtNLM"/>
    </source>
</evidence>
<evidence type="ECO:0000256" key="1">
    <source>
        <dbReference type="SAM" id="MobiDB-lite"/>
    </source>
</evidence>
<gene>
    <name evidence="2" type="ORF">FVE85_7130</name>
</gene>